<feature type="compositionally biased region" description="Basic residues" evidence="1">
    <location>
        <begin position="246"/>
        <end position="258"/>
    </location>
</feature>
<feature type="region of interest" description="Disordered" evidence="1">
    <location>
        <begin position="242"/>
        <end position="290"/>
    </location>
</feature>
<dbReference type="AlphaFoldDB" id="A0A0V0QHT2"/>
<evidence type="ECO:0000256" key="1">
    <source>
        <dbReference type="SAM" id="MobiDB-lite"/>
    </source>
</evidence>
<keyword evidence="3" id="KW-1185">Reference proteome</keyword>
<dbReference type="InParanoid" id="A0A0V0QHT2"/>
<proteinExistence type="predicted"/>
<feature type="compositionally biased region" description="Polar residues" evidence="1">
    <location>
        <begin position="201"/>
        <end position="214"/>
    </location>
</feature>
<protein>
    <submittedName>
        <fullName evidence="2">Uncharacterized protein</fullName>
    </submittedName>
</protein>
<evidence type="ECO:0000313" key="2">
    <source>
        <dbReference type="EMBL" id="KRX01773.1"/>
    </source>
</evidence>
<comment type="caution">
    <text evidence="2">The sequence shown here is derived from an EMBL/GenBank/DDBJ whole genome shotgun (WGS) entry which is preliminary data.</text>
</comment>
<feature type="region of interest" description="Disordered" evidence="1">
    <location>
        <begin position="199"/>
        <end position="227"/>
    </location>
</feature>
<reference evidence="2 3" key="1">
    <citation type="journal article" date="2015" name="Sci. Rep.">
        <title>Genome of the facultative scuticociliatosis pathogen Pseudocohnilembus persalinus provides insight into its virulence through horizontal gene transfer.</title>
        <authorList>
            <person name="Xiong J."/>
            <person name="Wang G."/>
            <person name="Cheng J."/>
            <person name="Tian M."/>
            <person name="Pan X."/>
            <person name="Warren A."/>
            <person name="Jiang C."/>
            <person name="Yuan D."/>
            <person name="Miao W."/>
        </authorList>
    </citation>
    <scope>NUCLEOTIDE SEQUENCE [LARGE SCALE GENOMIC DNA]</scope>
    <source>
        <strain evidence="2">36N120E</strain>
    </source>
</reference>
<gene>
    <name evidence="2" type="ORF">PPERSA_00146</name>
</gene>
<dbReference type="EMBL" id="LDAU01000164">
    <property type="protein sequence ID" value="KRX01773.1"/>
    <property type="molecule type" value="Genomic_DNA"/>
</dbReference>
<name>A0A0V0QHT2_PSEPJ</name>
<organism evidence="2 3">
    <name type="scientific">Pseudocohnilembus persalinus</name>
    <name type="common">Ciliate</name>
    <dbReference type="NCBI Taxonomy" id="266149"/>
    <lineage>
        <taxon>Eukaryota</taxon>
        <taxon>Sar</taxon>
        <taxon>Alveolata</taxon>
        <taxon>Ciliophora</taxon>
        <taxon>Intramacronucleata</taxon>
        <taxon>Oligohymenophorea</taxon>
        <taxon>Scuticociliatia</taxon>
        <taxon>Philasterida</taxon>
        <taxon>Pseudocohnilembidae</taxon>
        <taxon>Pseudocohnilembus</taxon>
    </lineage>
</organism>
<sequence>MKNNFGRQDILQIVNDSDKAFREQEKLIQWQQQQKQKKIETGQQVVQQNNLNNSTEFVGMSQLQQILRNYEKENNNEDIFEPFFEIYERNPKLFGMGENYLQQDFNSNSQKYQQNELQQQQWKMYNNQIQINQKQQHVSGVFDCQYNEYNSYKIQNFQEQKEQSINSQMQLFLYNQKKQNYQNQQENCLKEKNETTEEIKQQTQLQKSRSVQSLNKKRKPCYSLEQEEEEFEPSYSDSLFEEQGKIKNKRQNAKKQVKKSQDCQKIQKKNQENNNNKRNQNQGKKNNFSQPVLLQQNSEYSDEMDSELKKQIKITRKNLWKNIGRQFFQHLQRDKIGVQTVLNKFGVKDSQGFLKLYTPKKMKIMNKEQFLKFFYPNIPFDLQEKLILEKSKSGKNLSESEEEFLHKKILRILVYKFVNEQLFQHCTQESRIRNWSCFLSQKYYFLYSILRINKQDLMVQLQEQQQQK</sequence>
<evidence type="ECO:0000313" key="3">
    <source>
        <dbReference type="Proteomes" id="UP000054937"/>
    </source>
</evidence>
<accession>A0A0V0QHT2</accession>
<feature type="compositionally biased region" description="Low complexity" evidence="1">
    <location>
        <begin position="272"/>
        <end position="287"/>
    </location>
</feature>
<dbReference type="Proteomes" id="UP000054937">
    <property type="component" value="Unassembled WGS sequence"/>
</dbReference>